<dbReference type="InterPro" id="IPR052032">
    <property type="entry name" value="ATP-dep_AA_Ligase"/>
</dbReference>
<dbReference type="Proteomes" id="UP000239504">
    <property type="component" value="Unassembled WGS sequence"/>
</dbReference>
<keyword evidence="2 4" id="KW-0547">Nucleotide-binding</keyword>
<evidence type="ECO:0000313" key="7">
    <source>
        <dbReference type="Proteomes" id="UP000239504"/>
    </source>
</evidence>
<dbReference type="RefSeq" id="WP_104829235.1">
    <property type="nucleotide sequence ID" value="NZ_PJCH01000005.1"/>
</dbReference>
<keyword evidence="1" id="KW-0436">Ligase</keyword>
<dbReference type="GO" id="GO:0005524">
    <property type="term" value="F:ATP binding"/>
    <property type="evidence" value="ECO:0007669"/>
    <property type="project" value="UniProtKB-UniRule"/>
</dbReference>
<keyword evidence="7" id="KW-1185">Reference proteome</keyword>
<dbReference type="Gene3D" id="3.30.470.20">
    <property type="entry name" value="ATP-grasp fold, B domain"/>
    <property type="match status" value="1"/>
</dbReference>
<reference evidence="6 7" key="1">
    <citation type="submission" date="2017-12" db="EMBL/GenBank/DDBJ databases">
        <authorList>
            <person name="Hurst M.R.H."/>
        </authorList>
    </citation>
    <scope>NUCLEOTIDE SEQUENCE [LARGE SCALE GENOMIC DNA]</scope>
    <source>
        <strain evidence="6 7">SY-3-19</strain>
    </source>
</reference>
<protein>
    <submittedName>
        <fullName evidence="6">Biotin carboxylase</fullName>
    </submittedName>
</protein>
<dbReference type="EMBL" id="PJCH01000005">
    <property type="protein sequence ID" value="PQA87991.1"/>
    <property type="molecule type" value="Genomic_DNA"/>
</dbReference>
<gene>
    <name evidence="6" type="ORF">CW354_06550</name>
</gene>
<organism evidence="6 7">
    <name type="scientific">Hyphococcus luteus</name>
    <dbReference type="NCBI Taxonomy" id="2058213"/>
    <lineage>
        <taxon>Bacteria</taxon>
        <taxon>Pseudomonadati</taxon>
        <taxon>Pseudomonadota</taxon>
        <taxon>Alphaproteobacteria</taxon>
        <taxon>Parvularculales</taxon>
        <taxon>Parvularculaceae</taxon>
        <taxon>Hyphococcus</taxon>
    </lineage>
</organism>
<dbReference type="PROSITE" id="PS50975">
    <property type="entry name" value="ATP_GRASP"/>
    <property type="match status" value="1"/>
</dbReference>
<sequence length="442" mass="49357">MLMNDDLNSRLARGRVIVTYGRSLMSLAIARSLHERGVEVIGCDDVGMTALSFSKNISGYFTHPVRAENPDAFLDKMVEQAKKYQPGDDRPYVLMPTFEGMRFFSEHRDRFDGIIDIAAPDFAAIDRVDPKDHLMGWAGEQDLPAPQTVKVTSEREVREAAEKVRFPVMLKAPDKVGGRGVTKAANAGELMAQYKKLTGDRALVQEFLEGVDYCHTVIFENGVLKGSMAYKNLRQWPRTSGAGVVRETVDDAPFLETSKKLLGPLGWNGVAEIDYRWTEKEGDEARLIEVNPRFWAGLYHSIASGVDFPWMLYELTVTGGVLSNYEQRVGEKTRIPGVAMLSAVNDIAHSETDFTRLREAWRDAGASLKEGHVGEAVKRFARSVGGVIDRDDIAFELFQAVHEVRGARGELSFKEDRMANLGFLYVVSSLVRHGELPPEMKH</sequence>
<dbReference type="InterPro" id="IPR011761">
    <property type="entry name" value="ATP-grasp"/>
</dbReference>
<feature type="domain" description="ATP-grasp" evidence="5">
    <location>
        <begin position="135"/>
        <end position="317"/>
    </location>
</feature>
<evidence type="ECO:0000313" key="6">
    <source>
        <dbReference type="EMBL" id="PQA87991.1"/>
    </source>
</evidence>
<dbReference type="GO" id="GO:0016874">
    <property type="term" value="F:ligase activity"/>
    <property type="evidence" value="ECO:0007669"/>
    <property type="project" value="UniProtKB-KW"/>
</dbReference>
<dbReference type="InterPro" id="IPR005479">
    <property type="entry name" value="CPAse_ATP-bd"/>
</dbReference>
<proteinExistence type="predicted"/>
<dbReference type="OrthoDB" id="5372487at2"/>
<dbReference type="PANTHER" id="PTHR43585">
    <property type="entry name" value="FUMIPYRROLE BIOSYNTHESIS PROTEIN C"/>
    <property type="match status" value="1"/>
</dbReference>
<dbReference type="AlphaFoldDB" id="A0A2S7K688"/>
<dbReference type="Pfam" id="PF15632">
    <property type="entry name" value="ATPgrasp_Ter"/>
    <property type="match status" value="1"/>
</dbReference>
<dbReference type="SUPFAM" id="SSF56059">
    <property type="entry name" value="Glutathione synthetase ATP-binding domain-like"/>
    <property type="match status" value="1"/>
</dbReference>
<evidence type="ECO:0000259" key="5">
    <source>
        <dbReference type="PROSITE" id="PS50975"/>
    </source>
</evidence>
<name>A0A2S7K688_9PROT</name>
<dbReference type="Gene3D" id="3.30.1490.20">
    <property type="entry name" value="ATP-grasp fold, A domain"/>
    <property type="match status" value="1"/>
</dbReference>
<dbReference type="InterPro" id="IPR013815">
    <property type="entry name" value="ATP_grasp_subdomain_1"/>
</dbReference>
<evidence type="ECO:0000256" key="1">
    <source>
        <dbReference type="ARBA" id="ARBA00022598"/>
    </source>
</evidence>
<accession>A0A2S7K688</accession>
<dbReference type="Pfam" id="PF02786">
    <property type="entry name" value="CPSase_L_D2"/>
    <property type="match status" value="1"/>
</dbReference>
<comment type="caution">
    <text evidence="6">The sequence shown here is derived from an EMBL/GenBank/DDBJ whole genome shotgun (WGS) entry which is preliminary data.</text>
</comment>
<dbReference type="GO" id="GO:0046872">
    <property type="term" value="F:metal ion binding"/>
    <property type="evidence" value="ECO:0007669"/>
    <property type="project" value="InterPro"/>
</dbReference>
<keyword evidence="3 4" id="KW-0067">ATP-binding</keyword>
<dbReference type="PANTHER" id="PTHR43585:SF2">
    <property type="entry name" value="ATP-GRASP ENZYME FSQD"/>
    <property type="match status" value="1"/>
</dbReference>
<evidence type="ECO:0000256" key="3">
    <source>
        <dbReference type="ARBA" id="ARBA00022840"/>
    </source>
</evidence>
<evidence type="ECO:0000256" key="2">
    <source>
        <dbReference type="ARBA" id="ARBA00022741"/>
    </source>
</evidence>
<evidence type="ECO:0000256" key="4">
    <source>
        <dbReference type="PROSITE-ProRule" id="PRU00409"/>
    </source>
</evidence>